<dbReference type="OrthoDB" id="2353897at2"/>
<comment type="subcellular location">
    <subcellularLocation>
        <location evidence="1">Membrane</location>
    </subcellularLocation>
</comment>
<keyword evidence="3 5" id="KW-1133">Transmembrane helix</keyword>
<dbReference type="Proteomes" id="UP000000370">
    <property type="component" value="Chromosome"/>
</dbReference>
<dbReference type="EMBL" id="CP000885">
    <property type="protein sequence ID" value="ABX41427.1"/>
    <property type="molecule type" value="Genomic_DNA"/>
</dbReference>
<reference evidence="7" key="1">
    <citation type="submission" date="2007-11" db="EMBL/GenBank/DDBJ databases">
        <title>Complete genome sequence of Clostridium phytofermentans ISDg.</title>
        <authorList>
            <person name="Leschine S.B."/>
            <person name="Warnick T.A."/>
            <person name="Blanchard J.L."/>
            <person name="Schnell D.J."/>
            <person name="Petit E.L."/>
            <person name="LaTouf W.G."/>
            <person name="Copeland A."/>
            <person name="Lucas S."/>
            <person name="Lapidus A."/>
            <person name="Barry K."/>
            <person name="Glavina del Rio T."/>
            <person name="Dalin E."/>
            <person name="Tice H."/>
            <person name="Pitluck S."/>
            <person name="Kiss H."/>
            <person name="Brettin T."/>
            <person name="Bruce D."/>
            <person name="Detter J.C."/>
            <person name="Han C."/>
            <person name="Kuske C."/>
            <person name="Schmutz J."/>
            <person name="Larimer F."/>
            <person name="Land M."/>
            <person name="Hauser L."/>
            <person name="Kyrpides N."/>
            <person name="Kim E.A."/>
            <person name="Richardson P."/>
        </authorList>
    </citation>
    <scope>NUCLEOTIDE SEQUENCE [LARGE SCALE GENOMIC DNA]</scope>
    <source>
        <strain evidence="7">ATCC 700394 / DSM 18823 / ISDg</strain>
    </source>
</reference>
<dbReference type="KEGG" id="cpy:Cphy_1047"/>
<dbReference type="GO" id="GO:0016020">
    <property type="term" value="C:membrane"/>
    <property type="evidence" value="ECO:0007669"/>
    <property type="project" value="UniProtKB-SubCell"/>
</dbReference>
<proteinExistence type="predicted"/>
<evidence type="ECO:0000256" key="1">
    <source>
        <dbReference type="ARBA" id="ARBA00004370"/>
    </source>
</evidence>
<dbReference type="InterPro" id="IPR006479">
    <property type="entry name" value="Holin"/>
</dbReference>
<keyword evidence="7" id="KW-1185">Reference proteome</keyword>
<dbReference type="AlphaFoldDB" id="A9KMI2"/>
<protein>
    <submittedName>
        <fullName evidence="6">Holin, SPP1 family</fullName>
    </submittedName>
</protein>
<evidence type="ECO:0000313" key="7">
    <source>
        <dbReference type="Proteomes" id="UP000000370"/>
    </source>
</evidence>
<dbReference type="STRING" id="357809.Cphy_1047"/>
<organism evidence="6 7">
    <name type="scientific">Lachnoclostridium phytofermentans (strain ATCC 700394 / DSM 18823 / ISDg)</name>
    <name type="common">Clostridium phytofermentans</name>
    <dbReference type="NCBI Taxonomy" id="357809"/>
    <lineage>
        <taxon>Bacteria</taxon>
        <taxon>Bacillati</taxon>
        <taxon>Bacillota</taxon>
        <taxon>Clostridia</taxon>
        <taxon>Lachnospirales</taxon>
        <taxon>Lachnospiraceae</taxon>
    </lineage>
</organism>
<accession>A9KMI2</accession>
<feature type="transmembrane region" description="Helical" evidence="5">
    <location>
        <begin position="6"/>
        <end position="23"/>
    </location>
</feature>
<evidence type="ECO:0000256" key="4">
    <source>
        <dbReference type="ARBA" id="ARBA00023136"/>
    </source>
</evidence>
<keyword evidence="2 5" id="KW-0812">Transmembrane</keyword>
<keyword evidence="4 5" id="KW-0472">Membrane</keyword>
<name>A9KMI2_LACP7</name>
<evidence type="ECO:0000256" key="2">
    <source>
        <dbReference type="ARBA" id="ARBA00022692"/>
    </source>
</evidence>
<dbReference type="HOGENOM" id="CLU_174074_2_1_9"/>
<dbReference type="RefSeq" id="WP_012199073.1">
    <property type="nucleotide sequence ID" value="NC_010001.1"/>
</dbReference>
<gene>
    <name evidence="6" type="ordered locus">Cphy_1047</name>
</gene>
<dbReference type="NCBIfam" id="TIGR01592">
    <property type="entry name" value="holin_SPP1"/>
    <property type="match status" value="1"/>
</dbReference>
<evidence type="ECO:0000256" key="3">
    <source>
        <dbReference type="ARBA" id="ARBA00022989"/>
    </source>
</evidence>
<dbReference type="Pfam" id="PF04688">
    <property type="entry name" value="Holin_SPP1"/>
    <property type="match status" value="1"/>
</dbReference>
<evidence type="ECO:0000256" key="5">
    <source>
        <dbReference type="SAM" id="Phobius"/>
    </source>
</evidence>
<evidence type="ECO:0000313" key="6">
    <source>
        <dbReference type="EMBL" id="ABX41427.1"/>
    </source>
</evidence>
<sequence>MKLTKGTIIRTIMLILVIVNLILKRTGRPVLDIQEGTVASFVETVIELGTIIIAWWENNSFTQNARKADDYLKKLNTTN</sequence>